<dbReference type="Proteomes" id="UP000318833">
    <property type="component" value="Unassembled WGS sequence"/>
</dbReference>
<sequence length="636" mass="71701">MADINFNYKEGEAFPPAQIVSISPGFTDTQIIVTKPNWITITQDRPNNKIRVSLNNRVNDLPEGVRNFTLLIYEREIIEFGIPPDPYIYANILINTYTVQVNYTKRKPTTVNPNKLDFYHMIGNSTLPAAQGLGITSEDSYTISRDQPWISISRVSGTGNTNVIIGVNVQALVPGTYNGNVRVQDSLTTFTIPVSLVVDGELGTEDFLFATPSEIRLEHTRYGFLSSPRSVSVNASGSFSIEATSSWMNVSRSSGNQNTLSFDVELNDNVNALGIGVFVSEVVLVLGSITKKVKVEVDITPFIEDLFDPDKLYFTDDENTIRLVSSAEKTQLSVIVKASNQNQSYRFKYGIPFFKGISRTRVGGEIRKIIGKLPKNDLGELISKAYIPYTPSFTDLDITENKIFSDEILRGVPLKDIRFIKGITPPDAKLTNLPEKIYITKKGILSFSFLEQNSASPETITISGAIEKTISVQLERNDLYSVLIPLSDLEGLSTGDEFTMSVSGVETNIQIKPLGIDHCIVFWENIWGCWDTFECTGQIRSRNKYSYTSDEYRLNRNSLIKEILEIDTIGEFTIDTGWVYSQEEVRYLESMFISRNIWLLIDGRFIQVNTKNSSFDPYLTRRFKKSFKLTFEKTIR</sequence>
<comment type="caution">
    <text evidence="2">The sequence shown here is derived from an EMBL/GenBank/DDBJ whole genome shotgun (WGS) entry which is preliminary data.</text>
</comment>
<keyword evidence="3" id="KW-1185">Reference proteome</keyword>
<organism evidence="2 3">
    <name type="scientific">Aquimarina algiphila</name>
    <dbReference type="NCBI Taxonomy" id="2047982"/>
    <lineage>
        <taxon>Bacteria</taxon>
        <taxon>Pseudomonadati</taxon>
        <taxon>Bacteroidota</taxon>
        <taxon>Flavobacteriia</taxon>
        <taxon>Flavobacteriales</taxon>
        <taxon>Flavobacteriaceae</taxon>
        <taxon>Aquimarina</taxon>
    </lineage>
</organism>
<dbReference type="OrthoDB" id="1191339at2"/>
<dbReference type="Pfam" id="PF19190">
    <property type="entry name" value="BACON_2"/>
    <property type="match status" value="2"/>
</dbReference>
<protein>
    <recommendedName>
        <fullName evidence="1">BACON domain-containing protein</fullName>
    </recommendedName>
</protein>
<gene>
    <name evidence="2" type="ORF">FOF46_30885</name>
</gene>
<reference evidence="2 3" key="1">
    <citation type="submission" date="2019-07" db="EMBL/GenBank/DDBJ databases">
        <title>The draft genome sequence of Aquimarina algiphila M91.</title>
        <authorList>
            <person name="Meng X."/>
        </authorList>
    </citation>
    <scope>NUCLEOTIDE SEQUENCE [LARGE SCALE GENOMIC DNA]</scope>
    <source>
        <strain evidence="2 3">M91</strain>
    </source>
</reference>
<feature type="domain" description="BACON" evidence="1">
    <location>
        <begin position="111"/>
        <end position="193"/>
    </location>
</feature>
<evidence type="ECO:0000259" key="1">
    <source>
        <dbReference type="Pfam" id="PF19190"/>
    </source>
</evidence>
<dbReference type="RefSeq" id="WP_143919259.1">
    <property type="nucleotide sequence ID" value="NZ_VLNR01000168.1"/>
</dbReference>
<proteinExistence type="predicted"/>
<dbReference type="EMBL" id="VLNR01000168">
    <property type="protein sequence ID" value="TSE02437.1"/>
    <property type="molecule type" value="Genomic_DNA"/>
</dbReference>
<dbReference type="InterPro" id="IPR024361">
    <property type="entry name" value="BACON"/>
</dbReference>
<evidence type="ECO:0000313" key="2">
    <source>
        <dbReference type="EMBL" id="TSE02437.1"/>
    </source>
</evidence>
<accession>A0A554VA06</accession>
<feature type="domain" description="BACON" evidence="1">
    <location>
        <begin position="230"/>
        <end position="269"/>
    </location>
</feature>
<evidence type="ECO:0000313" key="3">
    <source>
        <dbReference type="Proteomes" id="UP000318833"/>
    </source>
</evidence>
<dbReference type="AlphaFoldDB" id="A0A554VA06"/>
<name>A0A554VA06_9FLAO</name>